<dbReference type="Gene3D" id="3.40.50.720">
    <property type="entry name" value="NAD(P)-binding Rossmann-like Domain"/>
    <property type="match status" value="2"/>
</dbReference>
<proteinExistence type="inferred from homology"/>
<dbReference type="InterPro" id="IPR029752">
    <property type="entry name" value="D-isomer_DH_CS1"/>
</dbReference>
<dbReference type="GO" id="GO:0051287">
    <property type="term" value="F:NAD binding"/>
    <property type="evidence" value="ECO:0007669"/>
    <property type="project" value="InterPro"/>
</dbReference>
<dbReference type="InterPro" id="IPR050223">
    <property type="entry name" value="D-isomer_2-hydroxyacid_DH"/>
</dbReference>
<dbReference type="AlphaFoldDB" id="A0A167KAP4"/>
<dbReference type="InterPro" id="IPR029753">
    <property type="entry name" value="D-isomer_DH_CS"/>
</dbReference>
<dbReference type="InterPro" id="IPR036291">
    <property type="entry name" value="NAD(P)-bd_dom_sf"/>
</dbReference>
<keyword evidence="1 2" id="KW-0560">Oxidoreductase</keyword>
<dbReference type="PROSITE" id="PS00671">
    <property type="entry name" value="D_2_HYDROXYACID_DH_3"/>
    <property type="match status" value="1"/>
</dbReference>
<evidence type="ECO:0000313" key="6">
    <source>
        <dbReference type="EMBL" id="OAA51457.1"/>
    </source>
</evidence>
<feature type="region of interest" description="Disordered" evidence="3">
    <location>
        <begin position="1"/>
        <end position="40"/>
    </location>
</feature>
<feature type="domain" description="D-isomer specific 2-hydroxyacid dehydrogenase NAD-binding" evidence="5">
    <location>
        <begin position="194"/>
        <end position="346"/>
    </location>
</feature>
<dbReference type="CDD" id="cd12168">
    <property type="entry name" value="Mand_dh_like"/>
    <property type="match status" value="1"/>
</dbReference>
<comment type="caution">
    <text evidence="6">The sequence shown here is derived from an EMBL/GenBank/DDBJ whole genome shotgun (WGS) entry which is preliminary data.</text>
</comment>
<dbReference type="InterPro" id="IPR006139">
    <property type="entry name" value="D-isomer_2_OHA_DH_cat_dom"/>
</dbReference>
<dbReference type="EMBL" id="AZHC01000001">
    <property type="protein sequence ID" value="OAA51457.1"/>
    <property type="molecule type" value="Genomic_DNA"/>
</dbReference>
<evidence type="ECO:0000256" key="3">
    <source>
        <dbReference type="SAM" id="MobiDB-lite"/>
    </source>
</evidence>
<feature type="domain" description="D-isomer specific 2-hydroxyacid dehydrogenase catalytic" evidence="4">
    <location>
        <begin position="106"/>
        <end position="379"/>
    </location>
</feature>
<organism evidence="6 7">
    <name type="scientific">Metarhizium rileyi (strain RCEF 4871)</name>
    <name type="common">Nomuraea rileyi</name>
    <dbReference type="NCBI Taxonomy" id="1649241"/>
    <lineage>
        <taxon>Eukaryota</taxon>
        <taxon>Fungi</taxon>
        <taxon>Dikarya</taxon>
        <taxon>Ascomycota</taxon>
        <taxon>Pezizomycotina</taxon>
        <taxon>Sordariomycetes</taxon>
        <taxon>Hypocreomycetidae</taxon>
        <taxon>Hypocreales</taxon>
        <taxon>Clavicipitaceae</taxon>
        <taxon>Metarhizium</taxon>
    </lineage>
</organism>
<gene>
    <name evidence="6" type="ORF">NOR_00050</name>
</gene>
<dbReference type="Pfam" id="PF02826">
    <property type="entry name" value="2-Hacid_dh_C"/>
    <property type="match status" value="1"/>
</dbReference>
<dbReference type="FunFam" id="3.40.50.720:FF:000526">
    <property type="entry name" value="D-mandelate dehydrogenase, putative"/>
    <property type="match status" value="1"/>
</dbReference>
<dbReference type="InterPro" id="IPR006140">
    <property type="entry name" value="D-isomer_DH_NAD-bd"/>
</dbReference>
<evidence type="ECO:0000259" key="5">
    <source>
        <dbReference type="Pfam" id="PF02826"/>
    </source>
</evidence>
<keyword evidence="7" id="KW-1185">Reference proteome</keyword>
<dbReference type="GO" id="GO:0005829">
    <property type="term" value="C:cytosol"/>
    <property type="evidence" value="ECO:0007669"/>
    <property type="project" value="TreeGrafter"/>
</dbReference>
<evidence type="ECO:0000259" key="4">
    <source>
        <dbReference type="Pfam" id="PF00389"/>
    </source>
</evidence>
<dbReference type="PROSITE" id="PS00065">
    <property type="entry name" value="D_2_HYDROXYACID_DH_1"/>
    <property type="match status" value="1"/>
</dbReference>
<dbReference type="STRING" id="1081105.A0A167KAP4"/>
<dbReference type="Proteomes" id="UP000243498">
    <property type="component" value="Unassembled WGS sequence"/>
</dbReference>
<evidence type="ECO:0000256" key="2">
    <source>
        <dbReference type="RuleBase" id="RU003719"/>
    </source>
</evidence>
<evidence type="ECO:0000313" key="7">
    <source>
        <dbReference type="Proteomes" id="UP000243498"/>
    </source>
</evidence>
<sequence length="385" mass="41875">MAEPYNTPIPGSTPRSGSPVPHPLRHPTLLNTAPASGTKPRVLHLGDPIRFNPETYDVLSSQYQIIRPSAADRERAPFIQSLRDGRWGDYQAIFRPFWRTGGEMGQWDEELISLLPRSVKVFASAGAGYDWVDTKLLGERGIIYCNGGIAAADAVADLAVAMIISTFRYLPWCFAAATSNSPSAFTDCHLNSPAQCHNLRNHVLGIMGLGNIGQRVAARCHLGFGMKIHYFDIERKSATIEGAVSARFHESLESLLETADCVILCTPIGFGGKTTIDSSTLKHFRQGGRFVNIARGTLVNEDDLAAALQSRHLSAVALDVHANEPHVHERLRKFAVEGRAMLTCHNGGGTVETHEGFEELSMRNVMAVLGGSQALSAVNLDHLKG</sequence>
<dbReference type="GO" id="GO:0030267">
    <property type="term" value="F:glyoxylate reductase (NADPH) activity"/>
    <property type="evidence" value="ECO:0007669"/>
    <property type="project" value="TreeGrafter"/>
</dbReference>
<dbReference type="GO" id="GO:0016618">
    <property type="term" value="F:hydroxypyruvate reductase [NAD(P)H] activity"/>
    <property type="evidence" value="ECO:0007669"/>
    <property type="project" value="TreeGrafter"/>
</dbReference>
<protein>
    <submittedName>
        <fullName evidence="6">NAD(P)-binding domain protein</fullName>
    </submittedName>
</protein>
<accession>A0A167KAP4</accession>
<dbReference type="OrthoDB" id="9991913at2759"/>
<reference evidence="6 7" key="1">
    <citation type="journal article" date="2016" name="Genome Biol. Evol.">
        <title>Divergent and convergent evolution of fungal pathogenicity.</title>
        <authorList>
            <person name="Shang Y."/>
            <person name="Xiao G."/>
            <person name="Zheng P."/>
            <person name="Cen K."/>
            <person name="Zhan S."/>
            <person name="Wang C."/>
        </authorList>
    </citation>
    <scope>NUCLEOTIDE SEQUENCE [LARGE SCALE GENOMIC DNA]</scope>
    <source>
        <strain evidence="6 7">RCEF 4871</strain>
    </source>
</reference>
<dbReference type="PANTHER" id="PTHR10996">
    <property type="entry name" value="2-HYDROXYACID DEHYDROGENASE-RELATED"/>
    <property type="match status" value="1"/>
</dbReference>
<evidence type="ECO:0000256" key="1">
    <source>
        <dbReference type="ARBA" id="ARBA00023002"/>
    </source>
</evidence>
<dbReference type="Pfam" id="PF00389">
    <property type="entry name" value="2-Hacid_dh"/>
    <property type="match status" value="1"/>
</dbReference>
<dbReference type="SUPFAM" id="SSF51735">
    <property type="entry name" value="NAD(P)-binding Rossmann-fold domains"/>
    <property type="match status" value="1"/>
</dbReference>
<dbReference type="PANTHER" id="PTHR10996:SF281">
    <property type="entry name" value="D-ISOMER SPECIFIC 2-HYDROXYACID DEHYDROGENASE NAD-BINDING DOMAIN-CONTAINING PROTEIN-RELATED"/>
    <property type="match status" value="1"/>
</dbReference>
<comment type="similarity">
    <text evidence="2">Belongs to the D-isomer specific 2-hydroxyacid dehydrogenase family.</text>
</comment>
<name>A0A167KAP4_METRR</name>
<dbReference type="SUPFAM" id="SSF52283">
    <property type="entry name" value="Formate/glycerate dehydrogenase catalytic domain-like"/>
    <property type="match status" value="1"/>
</dbReference>
<dbReference type="OMA" id="LPWCMGA"/>